<feature type="domain" description="PAC" evidence="8">
    <location>
        <begin position="446"/>
        <end position="498"/>
    </location>
</feature>
<evidence type="ECO:0000259" key="8">
    <source>
        <dbReference type="PROSITE" id="PS50113"/>
    </source>
</evidence>
<evidence type="ECO:0000256" key="5">
    <source>
        <dbReference type="ARBA" id="ARBA00022777"/>
    </source>
</evidence>
<dbReference type="RefSeq" id="WP_111445756.1">
    <property type="nucleotide sequence ID" value="NZ_QKZK01000013.1"/>
</dbReference>
<dbReference type="SMART" id="SM00091">
    <property type="entry name" value="PAS"/>
    <property type="match status" value="3"/>
</dbReference>
<feature type="domain" description="Histidine kinase" evidence="6">
    <location>
        <begin position="516"/>
        <end position="735"/>
    </location>
</feature>
<dbReference type="InterPro" id="IPR035965">
    <property type="entry name" value="PAS-like_dom_sf"/>
</dbReference>
<reference evidence="9 10" key="1">
    <citation type="submission" date="2018-06" db="EMBL/GenBank/DDBJ databases">
        <title>Genomic Encyclopedia of Archaeal and Bacterial Type Strains, Phase II (KMG-II): from individual species to whole genera.</title>
        <authorList>
            <person name="Goeker M."/>
        </authorList>
    </citation>
    <scope>NUCLEOTIDE SEQUENCE [LARGE SCALE GENOMIC DNA]</scope>
    <source>
        <strain evidence="9 10">DSM 6779</strain>
    </source>
</reference>
<dbReference type="InterPro" id="IPR001610">
    <property type="entry name" value="PAC"/>
</dbReference>
<accession>A0A2W7N7M9</accession>
<dbReference type="PROSITE" id="PS50112">
    <property type="entry name" value="PAS"/>
    <property type="match status" value="2"/>
</dbReference>
<comment type="catalytic activity">
    <reaction evidence="1">
        <text>ATP + protein L-histidine = ADP + protein N-phospho-L-histidine.</text>
        <dbReference type="EC" id="2.7.13.3"/>
    </reaction>
</comment>
<dbReference type="Gene3D" id="3.30.450.20">
    <property type="entry name" value="PAS domain"/>
    <property type="match status" value="3"/>
</dbReference>
<evidence type="ECO:0000256" key="4">
    <source>
        <dbReference type="ARBA" id="ARBA00022679"/>
    </source>
</evidence>
<dbReference type="InterPro" id="IPR013767">
    <property type="entry name" value="PAS_fold"/>
</dbReference>
<dbReference type="PROSITE" id="PS50113">
    <property type="entry name" value="PAC"/>
    <property type="match status" value="3"/>
</dbReference>
<dbReference type="PANTHER" id="PTHR43304">
    <property type="entry name" value="PHYTOCHROME-LIKE PROTEIN CPH1"/>
    <property type="match status" value="1"/>
</dbReference>
<dbReference type="InterPro" id="IPR036890">
    <property type="entry name" value="HATPase_C_sf"/>
</dbReference>
<name>A0A2W7N7M9_9BACT</name>
<dbReference type="Gene3D" id="3.30.565.10">
    <property type="entry name" value="Histidine kinase-like ATPase, C-terminal domain"/>
    <property type="match status" value="1"/>
</dbReference>
<evidence type="ECO:0000256" key="2">
    <source>
        <dbReference type="ARBA" id="ARBA00012438"/>
    </source>
</evidence>
<dbReference type="Proteomes" id="UP000249239">
    <property type="component" value="Unassembled WGS sequence"/>
</dbReference>
<dbReference type="InterPro" id="IPR000014">
    <property type="entry name" value="PAS"/>
</dbReference>
<dbReference type="GO" id="GO:0006355">
    <property type="term" value="P:regulation of DNA-templated transcription"/>
    <property type="evidence" value="ECO:0007669"/>
    <property type="project" value="InterPro"/>
</dbReference>
<evidence type="ECO:0000256" key="1">
    <source>
        <dbReference type="ARBA" id="ARBA00000085"/>
    </source>
</evidence>
<dbReference type="SMART" id="SM00086">
    <property type="entry name" value="PAC"/>
    <property type="match status" value="3"/>
</dbReference>
<dbReference type="InterPro" id="IPR013656">
    <property type="entry name" value="PAS_4"/>
</dbReference>
<sequence length="735" mass="83411">MISHNELLFALDSTDNIVVMTSLDGVITYVNKAFETTYGYRRDEVVGAKTSILKSGHHTKDFYRDLWDTITNGETWEGDFLNHTRDKREVWEHTKISPIHNQRRQLTGFIAVSDNITTKRILEQQIQEEQFLLNELVANSPVAITIAQPLMVNGQVDDIIVLKANPVAGVIFNRLGLTGMRFRVLMPSFANYFVQLDSITSEKQALEVYVPELAKHLSFRTFPLPNGRFCALFYDVTDYKRTIAALQESEERYSSLVEDTPALICRFDNQANITYVNKFSLINRKLDDIIGQSFYSFFDEASVRIIQKKLSHIKGHVTTVDFEVQMPVNNQVRWLKWVVRALFDAEGKIFDYQAVGVDFTDFKMAEQALAENRNMLNSIVNNSLIGVMVVNVRNEIVFVNSRMVEMFLYAEEEFYRMQNPHITLVDDENGIRRRFTDMLNHERDSFTAEREYVRKDGTVFWGSLYLSPVRDAGGEIREVVALVADIDLKKQFEMRLIEDEKKLKALNATKDKLFSIIAHDIKNPFNAILGFASLLHAQLDDFSKDEIRVFIEKILEAGENTYKLLEDLLTWGRSQLGKLSMKVVSNSPRAMVDEIFHYYTILAQNKSIQLVNALPDDLCVMADTDMLKFVLRNLIHNGIKFTNTHGTVECRAQSANTDGRVAIAVCDNGIGIRPEKLGVLFDISAFLSTTGTANEKGTGLGLSLSKEMVEKNGGNLSVVSEVGKGTTFLIELPVA</sequence>
<dbReference type="NCBIfam" id="TIGR00229">
    <property type="entry name" value="sensory_box"/>
    <property type="match status" value="3"/>
</dbReference>
<gene>
    <name evidence="9" type="ORF">LX69_01900</name>
</gene>
<dbReference type="Gene3D" id="1.10.287.130">
    <property type="match status" value="1"/>
</dbReference>
<dbReference type="InterPro" id="IPR005467">
    <property type="entry name" value="His_kinase_dom"/>
</dbReference>
<protein>
    <recommendedName>
        <fullName evidence="2">histidine kinase</fullName>
        <ecNumber evidence="2">2.7.13.3</ecNumber>
    </recommendedName>
</protein>
<dbReference type="SMART" id="SM00387">
    <property type="entry name" value="HATPase_c"/>
    <property type="match status" value="1"/>
</dbReference>
<dbReference type="Pfam" id="PF00512">
    <property type="entry name" value="HisKA"/>
    <property type="match status" value="1"/>
</dbReference>
<dbReference type="SUPFAM" id="SSF55874">
    <property type="entry name" value="ATPase domain of HSP90 chaperone/DNA topoisomerase II/histidine kinase"/>
    <property type="match status" value="1"/>
</dbReference>
<keyword evidence="4" id="KW-0808">Transferase</keyword>
<feature type="domain" description="PAS" evidence="7">
    <location>
        <begin position="372"/>
        <end position="442"/>
    </location>
</feature>
<keyword evidence="3" id="KW-0597">Phosphoprotein</keyword>
<feature type="domain" description="PAC" evidence="8">
    <location>
        <begin position="74"/>
        <end position="128"/>
    </location>
</feature>
<dbReference type="SUPFAM" id="SSF55785">
    <property type="entry name" value="PYP-like sensor domain (PAS domain)"/>
    <property type="match status" value="3"/>
</dbReference>
<dbReference type="PANTHER" id="PTHR43304:SF1">
    <property type="entry name" value="PAC DOMAIN-CONTAINING PROTEIN"/>
    <property type="match status" value="1"/>
</dbReference>
<dbReference type="Pfam" id="PF02518">
    <property type="entry name" value="HATPase_c"/>
    <property type="match status" value="1"/>
</dbReference>
<dbReference type="AlphaFoldDB" id="A0A2W7N7M9"/>
<evidence type="ECO:0000313" key="9">
    <source>
        <dbReference type="EMBL" id="PZX16405.1"/>
    </source>
</evidence>
<dbReference type="InterPro" id="IPR036097">
    <property type="entry name" value="HisK_dim/P_sf"/>
</dbReference>
<evidence type="ECO:0000259" key="7">
    <source>
        <dbReference type="PROSITE" id="PS50112"/>
    </source>
</evidence>
<comment type="caution">
    <text evidence="9">The sequence shown here is derived from an EMBL/GenBank/DDBJ whole genome shotgun (WGS) entry which is preliminary data.</text>
</comment>
<dbReference type="Pfam" id="PF00989">
    <property type="entry name" value="PAS"/>
    <property type="match status" value="1"/>
</dbReference>
<dbReference type="Pfam" id="PF13426">
    <property type="entry name" value="PAS_9"/>
    <property type="match status" value="1"/>
</dbReference>
<keyword evidence="10" id="KW-1185">Reference proteome</keyword>
<evidence type="ECO:0000256" key="3">
    <source>
        <dbReference type="ARBA" id="ARBA00022553"/>
    </source>
</evidence>
<keyword evidence="5" id="KW-0418">Kinase</keyword>
<dbReference type="SMART" id="SM00388">
    <property type="entry name" value="HisKA"/>
    <property type="match status" value="1"/>
</dbReference>
<dbReference type="EC" id="2.7.13.3" evidence="2"/>
<dbReference type="GO" id="GO:0000155">
    <property type="term" value="F:phosphorelay sensor kinase activity"/>
    <property type="evidence" value="ECO:0007669"/>
    <property type="project" value="InterPro"/>
</dbReference>
<evidence type="ECO:0000259" key="6">
    <source>
        <dbReference type="PROSITE" id="PS50109"/>
    </source>
</evidence>
<dbReference type="InterPro" id="IPR052162">
    <property type="entry name" value="Sensor_kinase/Photoreceptor"/>
</dbReference>
<dbReference type="CDD" id="cd00082">
    <property type="entry name" value="HisKA"/>
    <property type="match status" value="1"/>
</dbReference>
<evidence type="ECO:0000313" key="10">
    <source>
        <dbReference type="Proteomes" id="UP000249239"/>
    </source>
</evidence>
<dbReference type="InterPro" id="IPR004358">
    <property type="entry name" value="Sig_transdc_His_kin-like_C"/>
</dbReference>
<dbReference type="PRINTS" id="PR00344">
    <property type="entry name" value="BCTRLSENSOR"/>
</dbReference>
<dbReference type="InterPro" id="IPR003661">
    <property type="entry name" value="HisK_dim/P_dom"/>
</dbReference>
<dbReference type="CDD" id="cd00130">
    <property type="entry name" value="PAS"/>
    <property type="match status" value="3"/>
</dbReference>
<dbReference type="OrthoDB" id="9124519at2"/>
<dbReference type="InterPro" id="IPR000700">
    <property type="entry name" value="PAS-assoc_C"/>
</dbReference>
<dbReference type="InterPro" id="IPR003594">
    <property type="entry name" value="HATPase_dom"/>
</dbReference>
<proteinExistence type="predicted"/>
<feature type="domain" description="PAC" evidence="8">
    <location>
        <begin position="318"/>
        <end position="371"/>
    </location>
</feature>
<feature type="domain" description="PAS" evidence="7">
    <location>
        <begin position="3"/>
        <end position="47"/>
    </location>
</feature>
<dbReference type="SUPFAM" id="SSF47384">
    <property type="entry name" value="Homodimeric domain of signal transducing histidine kinase"/>
    <property type="match status" value="1"/>
</dbReference>
<dbReference type="Pfam" id="PF08448">
    <property type="entry name" value="PAS_4"/>
    <property type="match status" value="1"/>
</dbReference>
<organism evidence="9 10">
    <name type="scientific">Breznakibacter xylanolyticus</name>
    <dbReference type="NCBI Taxonomy" id="990"/>
    <lineage>
        <taxon>Bacteria</taxon>
        <taxon>Pseudomonadati</taxon>
        <taxon>Bacteroidota</taxon>
        <taxon>Bacteroidia</taxon>
        <taxon>Marinilabiliales</taxon>
        <taxon>Marinilabiliaceae</taxon>
        <taxon>Breznakibacter</taxon>
    </lineage>
</organism>
<dbReference type="EMBL" id="QKZK01000013">
    <property type="protein sequence ID" value="PZX16405.1"/>
    <property type="molecule type" value="Genomic_DNA"/>
</dbReference>
<dbReference type="PROSITE" id="PS50109">
    <property type="entry name" value="HIS_KIN"/>
    <property type="match status" value="1"/>
</dbReference>